<dbReference type="EMBL" id="FODJ01000001">
    <property type="protein sequence ID" value="SEN69929.1"/>
    <property type="molecule type" value="Genomic_DNA"/>
</dbReference>
<reference evidence="1 2" key="1">
    <citation type="submission" date="2016-10" db="EMBL/GenBank/DDBJ databases">
        <authorList>
            <person name="de Groot N.N."/>
        </authorList>
    </citation>
    <scope>NUCLEOTIDE SEQUENCE [LARGE SCALE GENOMIC DNA]</scope>
    <source>
        <strain evidence="1 2">CGMCC 1.10434</strain>
    </source>
</reference>
<keyword evidence="2" id="KW-1185">Reference proteome</keyword>
<sequence>MGTHTIIPRSLKPKLKYLLMHDSVKYENGEISVYFFFIIQTNYYQFVRYLAGFKFYAYFKYNATMERTD</sequence>
<dbReference type="STRING" id="872970.SAMN04488134_101667"/>
<organism evidence="1 2">
    <name type="scientific">Amphibacillus marinus</name>
    <dbReference type="NCBI Taxonomy" id="872970"/>
    <lineage>
        <taxon>Bacteria</taxon>
        <taxon>Bacillati</taxon>
        <taxon>Bacillota</taxon>
        <taxon>Bacilli</taxon>
        <taxon>Bacillales</taxon>
        <taxon>Bacillaceae</taxon>
        <taxon>Amphibacillus</taxon>
    </lineage>
</organism>
<evidence type="ECO:0000313" key="2">
    <source>
        <dbReference type="Proteomes" id="UP000199300"/>
    </source>
</evidence>
<dbReference type="AlphaFoldDB" id="A0A1H8ING8"/>
<gene>
    <name evidence="1" type="ORF">SAMN04488134_101667</name>
</gene>
<evidence type="ECO:0000313" key="1">
    <source>
        <dbReference type="EMBL" id="SEN69929.1"/>
    </source>
</evidence>
<protein>
    <submittedName>
        <fullName evidence="1">Uncharacterized protein</fullName>
    </submittedName>
</protein>
<dbReference type="Proteomes" id="UP000199300">
    <property type="component" value="Unassembled WGS sequence"/>
</dbReference>
<accession>A0A1H8ING8</accession>
<proteinExistence type="predicted"/>
<name>A0A1H8ING8_9BACI</name>